<dbReference type="Proteomes" id="UP000247892">
    <property type="component" value="Unassembled WGS sequence"/>
</dbReference>
<dbReference type="SUPFAM" id="SSF56176">
    <property type="entry name" value="FAD-binding/transporter-associated domain-like"/>
    <property type="match status" value="1"/>
</dbReference>
<dbReference type="Pfam" id="PF03450">
    <property type="entry name" value="CO_deh_flav_C"/>
    <property type="match status" value="1"/>
</dbReference>
<dbReference type="InterPro" id="IPR036318">
    <property type="entry name" value="FAD-bd_PCMH-like_sf"/>
</dbReference>
<dbReference type="SMART" id="SM01092">
    <property type="entry name" value="CO_deh_flav_C"/>
    <property type="match status" value="1"/>
</dbReference>
<protein>
    <submittedName>
        <fullName evidence="3">FAD-binding molybdopterin dehydrogenase</fullName>
    </submittedName>
</protein>
<dbReference type="OrthoDB" id="9814706at2"/>
<dbReference type="EMBL" id="MASU01000001">
    <property type="protein sequence ID" value="PXY38346.1"/>
    <property type="molecule type" value="Genomic_DNA"/>
</dbReference>
<evidence type="ECO:0000313" key="3">
    <source>
        <dbReference type="EMBL" id="PXY38346.1"/>
    </source>
</evidence>
<dbReference type="Gene3D" id="3.30.465.10">
    <property type="match status" value="2"/>
</dbReference>
<sequence>MRTFDYTRVRGLEETLAALGEPGTQPIAGGTELVNWLKEGIEEPRRLVDINRLPLRDVGFADGVLRIGALARMSDVAADEIVAARFPVLAQSLLLAASAQLRNMASIGGNLMQRTRCPYFRADTAVPCNKRAEGSGCSALHGDTGAAAIFGWSDRCVATHPSDLAVALAALDAVVVVRGERSERRIPASEFIRLPGDEPLRHNELRAGELITAVEVPGGAERSYYLKVRERASYEFAVVSVAAVVRAEGGTLTGVRLALGGVAHRPWRLTAAESALVGVDLGDTTALRSALAASFTEARPLAGNEYKVTLAQRAAVRAIQEAAA</sequence>
<organism evidence="3 4">
    <name type="scientific">Prauserella flavalba</name>
    <dbReference type="NCBI Taxonomy" id="1477506"/>
    <lineage>
        <taxon>Bacteria</taxon>
        <taxon>Bacillati</taxon>
        <taxon>Actinomycetota</taxon>
        <taxon>Actinomycetes</taxon>
        <taxon>Pseudonocardiales</taxon>
        <taxon>Pseudonocardiaceae</taxon>
        <taxon>Prauserella</taxon>
    </lineage>
</organism>
<dbReference type="RefSeq" id="WP_110334081.1">
    <property type="nucleotide sequence ID" value="NZ_JBHVKT010000060.1"/>
</dbReference>
<name>A0A318M6D2_9PSEU</name>
<dbReference type="InterPro" id="IPR005107">
    <property type="entry name" value="CO_DH_flav_C"/>
</dbReference>
<feature type="domain" description="FAD-binding PCMH-type" evidence="2">
    <location>
        <begin position="1"/>
        <end position="221"/>
    </location>
</feature>
<dbReference type="InterPro" id="IPR002346">
    <property type="entry name" value="Mopterin_DH_FAD-bd"/>
</dbReference>
<dbReference type="Pfam" id="PF00941">
    <property type="entry name" value="FAD_binding_5"/>
    <property type="match status" value="1"/>
</dbReference>
<dbReference type="GO" id="GO:0071949">
    <property type="term" value="F:FAD binding"/>
    <property type="evidence" value="ECO:0007669"/>
    <property type="project" value="InterPro"/>
</dbReference>
<dbReference type="PANTHER" id="PTHR42659">
    <property type="entry name" value="XANTHINE DEHYDROGENASE SUBUNIT C-RELATED"/>
    <property type="match status" value="1"/>
</dbReference>
<keyword evidence="1" id="KW-0560">Oxidoreductase</keyword>
<dbReference type="PANTHER" id="PTHR42659:SF1">
    <property type="entry name" value="OXIDOREDUCTASE"/>
    <property type="match status" value="1"/>
</dbReference>
<dbReference type="PROSITE" id="PS51387">
    <property type="entry name" value="FAD_PCMH"/>
    <property type="match status" value="1"/>
</dbReference>
<evidence type="ECO:0000259" key="2">
    <source>
        <dbReference type="PROSITE" id="PS51387"/>
    </source>
</evidence>
<keyword evidence="4" id="KW-1185">Reference proteome</keyword>
<proteinExistence type="predicted"/>
<evidence type="ECO:0000313" key="4">
    <source>
        <dbReference type="Proteomes" id="UP000247892"/>
    </source>
</evidence>
<dbReference type="InterPro" id="IPR036683">
    <property type="entry name" value="CO_DH_flav_C_dom_sf"/>
</dbReference>
<dbReference type="GO" id="GO:0016491">
    <property type="term" value="F:oxidoreductase activity"/>
    <property type="evidence" value="ECO:0007669"/>
    <property type="project" value="UniProtKB-KW"/>
</dbReference>
<dbReference type="SUPFAM" id="SSF55447">
    <property type="entry name" value="CO dehydrogenase flavoprotein C-terminal domain-like"/>
    <property type="match status" value="1"/>
</dbReference>
<reference evidence="3 4" key="1">
    <citation type="submission" date="2016-07" db="EMBL/GenBank/DDBJ databases">
        <title>Draft genome sequence of Prauserella sp. YIM 121212, isolated from alkaline soil.</title>
        <authorList>
            <person name="Ruckert C."/>
            <person name="Albersmeier A."/>
            <person name="Jiang C.-L."/>
            <person name="Jiang Y."/>
            <person name="Kalinowski J."/>
            <person name="Schneider O."/>
            <person name="Winkler A."/>
            <person name="Zotchev S.B."/>
        </authorList>
    </citation>
    <scope>NUCLEOTIDE SEQUENCE [LARGE SCALE GENOMIC DNA]</scope>
    <source>
        <strain evidence="3 4">YIM 121212</strain>
    </source>
</reference>
<dbReference type="InterPro" id="IPR016167">
    <property type="entry name" value="FAD-bd_PCMH_sub1"/>
</dbReference>
<gene>
    <name evidence="3" type="ORF">BA062_00875</name>
</gene>
<dbReference type="AlphaFoldDB" id="A0A318M6D2"/>
<dbReference type="InterPro" id="IPR051312">
    <property type="entry name" value="Diverse_Substr_Oxidored"/>
</dbReference>
<comment type="caution">
    <text evidence="3">The sequence shown here is derived from an EMBL/GenBank/DDBJ whole genome shotgun (WGS) entry which is preliminary data.</text>
</comment>
<dbReference type="Gene3D" id="3.30.390.50">
    <property type="entry name" value="CO dehydrogenase flavoprotein, C-terminal domain"/>
    <property type="match status" value="1"/>
</dbReference>
<accession>A0A318M6D2</accession>
<dbReference type="InterPro" id="IPR016166">
    <property type="entry name" value="FAD-bd_PCMH"/>
</dbReference>
<dbReference type="Gene3D" id="3.30.43.10">
    <property type="entry name" value="Uridine Diphospho-n-acetylenolpyruvylglucosamine Reductase, domain 2"/>
    <property type="match status" value="1"/>
</dbReference>
<evidence type="ECO:0000256" key="1">
    <source>
        <dbReference type="ARBA" id="ARBA00023002"/>
    </source>
</evidence>
<dbReference type="InterPro" id="IPR016169">
    <property type="entry name" value="FAD-bd_PCMH_sub2"/>
</dbReference>